<organism evidence="2 3">
    <name type="scientific">Iris pallida</name>
    <name type="common">Sweet iris</name>
    <dbReference type="NCBI Taxonomy" id="29817"/>
    <lineage>
        <taxon>Eukaryota</taxon>
        <taxon>Viridiplantae</taxon>
        <taxon>Streptophyta</taxon>
        <taxon>Embryophyta</taxon>
        <taxon>Tracheophyta</taxon>
        <taxon>Spermatophyta</taxon>
        <taxon>Magnoliopsida</taxon>
        <taxon>Liliopsida</taxon>
        <taxon>Asparagales</taxon>
        <taxon>Iridaceae</taxon>
        <taxon>Iridoideae</taxon>
        <taxon>Irideae</taxon>
        <taxon>Iris</taxon>
    </lineage>
</organism>
<feature type="compositionally biased region" description="Basic residues" evidence="1">
    <location>
        <begin position="50"/>
        <end position="66"/>
    </location>
</feature>
<evidence type="ECO:0000313" key="3">
    <source>
        <dbReference type="Proteomes" id="UP001140949"/>
    </source>
</evidence>
<gene>
    <name evidence="2" type="ORF">M6B38_243730</name>
</gene>
<accession>A0AAX6DIH8</accession>
<feature type="compositionally biased region" description="Basic residues" evidence="1">
    <location>
        <begin position="14"/>
        <end position="25"/>
    </location>
</feature>
<feature type="compositionally biased region" description="Basic and acidic residues" evidence="1">
    <location>
        <begin position="39"/>
        <end position="49"/>
    </location>
</feature>
<reference evidence="2" key="1">
    <citation type="journal article" date="2023" name="GigaByte">
        <title>Genome assembly of the bearded iris, Iris pallida Lam.</title>
        <authorList>
            <person name="Bruccoleri R.E."/>
            <person name="Oakeley E.J."/>
            <person name="Faust A.M.E."/>
            <person name="Altorfer M."/>
            <person name="Dessus-Babus S."/>
            <person name="Burckhardt D."/>
            <person name="Oertli M."/>
            <person name="Naumann U."/>
            <person name="Petersen F."/>
            <person name="Wong J."/>
        </authorList>
    </citation>
    <scope>NUCLEOTIDE SEQUENCE</scope>
    <source>
        <strain evidence="2">GSM-AAB239-AS_SAM_17_03QT</strain>
    </source>
</reference>
<proteinExistence type="predicted"/>
<evidence type="ECO:0000256" key="1">
    <source>
        <dbReference type="SAM" id="MobiDB-lite"/>
    </source>
</evidence>
<feature type="region of interest" description="Disordered" evidence="1">
    <location>
        <begin position="1"/>
        <end position="66"/>
    </location>
</feature>
<name>A0AAX6DIH8_IRIPA</name>
<reference evidence="2" key="2">
    <citation type="submission" date="2023-04" db="EMBL/GenBank/DDBJ databases">
        <authorList>
            <person name="Bruccoleri R.E."/>
            <person name="Oakeley E.J."/>
            <person name="Faust A.-M."/>
            <person name="Dessus-Babus S."/>
            <person name="Altorfer M."/>
            <person name="Burckhardt D."/>
            <person name="Oertli M."/>
            <person name="Naumann U."/>
            <person name="Petersen F."/>
            <person name="Wong J."/>
        </authorList>
    </citation>
    <scope>NUCLEOTIDE SEQUENCE</scope>
    <source>
        <strain evidence="2">GSM-AAB239-AS_SAM_17_03QT</strain>
        <tissue evidence="2">Leaf</tissue>
    </source>
</reference>
<comment type="caution">
    <text evidence="2">The sequence shown here is derived from an EMBL/GenBank/DDBJ whole genome shotgun (WGS) entry which is preliminary data.</text>
</comment>
<sequence length="66" mass="7546">MAAQGFAFGGALRERRRLRQRRRRRWEPSSAMGEAPVATEREARREELPRHRRGGAGHSRRGGSCC</sequence>
<dbReference type="Proteomes" id="UP001140949">
    <property type="component" value="Unassembled WGS sequence"/>
</dbReference>
<protein>
    <submittedName>
        <fullName evidence="2">Splicing factor PWI domain-containing protein</fullName>
    </submittedName>
</protein>
<dbReference type="AlphaFoldDB" id="A0AAX6DIH8"/>
<keyword evidence="3" id="KW-1185">Reference proteome</keyword>
<evidence type="ECO:0000313" key="2">
    <source>
        <dbReference type="EMBL" id="KAJ6791538.1"/>
    </source>
</evidence>
<dbReference type="EMBL" id="JANAVB010044346">
    <property type="protein sequence ID" value="KAJ6791538.1"/>
    <property type="molecule type" value="Genomic_DNA"/>
</dbReference>